<evidence type="ECO:0000256" key="5">
    <source>
        <dbReference type="ARBA" id="ARBA00022989"/>
    </source>
</evidence>
<keyword evidence="12" id="KW-1185">Reference proteome</keyword>
<feature type="transmembrane region" description="Helical" evidence="9">
    <location>
        <begin position="169"/>
        <end position="190"/>
    </location>
</feature>
<feature type="transmembrane region" description="Helical" evidence="9">
    <location>
        <begin position="311"/>
        <end position="326"/>
    </location>
</feature>
<evidence type="ECO:0000256" key="4">
    <source>
        <dbReference type="ARBA" id="ARBA00022692"/>
    </source>
</evidence>
<keyword evidence="6 9" id="KW-0472">Membrane</keyword>
<keyword evidence="5 9" id="KW-1133">Transmembrane helix</keyword>
<evidence type="ECO:0000256" key="3">
    <source>
        <dbReference type="ARBA" id="ARBA00022679"/>
    </source>
</evidence>
<evidence type="ECO:0000256" key="2">
    <source>
        <dbReference type="ARBA" id="ARBA00022475"/>
    </source>
</evidence>
<feature type="region of interest" description="Disordered" evidence="8">
    <location>
        <begin position="400"/>
        <end position="422"/>
    </location>
</feature>
<dbReference type="Proteomes" id="UP000634660">
    <property type="component" value="Unassembled WGS sequence"/>
</dbReference>
<keyword evidence="3" id="KW-0808">Transferase</keyword>
<accession>A0A5P2UDT8</accession>
<evidence type="ECO:0000256" key="1">
    <source>
        <dbReference type="ARBA" id="ARBA00004651"/>
    </source>
</evidence>
<feature type="transmembrane region" description="Helical" evidence="9">
    <location>
        <begin position="372"/>
        <end position="391"/>
    </location>
</feature>
<evidence type="ECO:0000313" key="10">
    <source>
        <dbReference type="EMBL" id="GGZ86483.1"/>
    </source>
</evidence>
<reference evidence="10" key="1">
    <citation type="journal article" date="2014" name="Int. J. Syst. Evol. Microbiol.">
        <title>Complete genome sequence of Corynebacterium casei LMG S-19264T (=DSM 44701T), isolated from a smear-ripened cheese.</title>
        <authorList>
            <consortium name="US DOE Joint Genome Institute (JGI-PGF)"/>
            <person name="Walter F."/>
            <person name="Albersmeier A."/>
            <person name="Kalinowski J."/>
            <person name="Ruckert C."/>
        </authorList>
    </citation>
    <scope>NUCLEOTIDE SEQUENCE</scope>
    <source>
        <strain evidence="10">JCM 4834</strain>
    </source>
</reference>
<evidence type="ECO:0000256" key="7">
    <source>
        <dbReference type="ARBA" id="ARBA00024033"/>
    </source>
</evidence>
<comment type="similarity">
    <text evidence="7">Belongs to the glycosyltransferase 87 family.</text>
</comment>
<dbReference type="KEGG" id="ssub:CP968_01095"/>
<dbReference type="Proteomes" id="UP000326831">
    <property type="component" value="Chromosome"/>
</dbReference>
<feature type="transmembrane region" description="Helical" evidence="9">
    <location>
        <begin position="261"/>
        <end position="281"/>
    </location>
</feature>
<feature type="transmembrane region" description="Helical" evidence="9">
    <location>
        <begin position="288"/>
        <end position="305"/>
    </location>
</feature>
<dbReference type="GO" id="GO:0016758">
    <property type="term" value="F:hexosyltransferase activity"/>
    <property type="evidence" value="ECO:0007669"/>
    <property type="project" value="InterPro"/>
</dbReference>
<keyword evidence="4 9" id="KW-0812">Transmembrane</keyword>
<dbReference type="Pfam" id="PF09594">
    <property type="entry name" value="GT87"/>
    <property type="match status" value="1"/>
</dbReference>
<comment type="subcellular location">
    <subcellularLocation>
        <location evidence="1">Cell membrane</location>
        <topology evidence="1">Multi-pass membrane protein</topology>
    </subcellularLocation>
</comment>
<reference evidence="11 12" key="2">
    <citation type="submission" date="2017-09" db="EMBL/GenBank/DDBJ databases">
        <authorList>
            <person name="Lee N."/>
            <person name="Cho B.-K."/>
        </authorList>
    </citation>
    <scope>NUCLEOTIDE SEQUENCE [LARGE SCALE GENOMIC DNA]</scope>
    <source>
        <strain evidence="11 12">ATCC 27467</strain>
    </source>
</reference>
<evidence type="ECO:0000313" key="11">
    <source>
        <dbReference type="EMBL" id="QEU77090.1"/>
    </source>
</evidence>
<reference evidence="10" key="3">
    <citation type="submission" date="2020-09" db="EMBL/GenBank/DDBJ databases">
        <authorList>
            <person name="Sun Q."/>
            <person name="Ohkuma M."/>
        </authorList>
    </citation>
    <scope>NUCLEOTIDE SEQUENCE</scope>
    <source>
        <strain evidence="10">JCM 4834</strain>
    </source>
</reference>
<proteinExistence type="inferred from homology"/>
<name>A0A5P2UDT8_9ACTN</name>
<protein>
    <submittedName>
        <fullName evidence="10">Conserved hypothtical membrane protein</fullName>
    </submittedName>
    <submittedName>
        <fullName evidence="11">DUF2029 domain-containing protein</fullName>
    </submittedName>
</protein>
<feature type="transmembrane region" description="Helical" evidence="9">
    <location>
        <begin position="333"/>
        <end position="352"/>
    </location>
</feature>
<evidence type="ECO:0000313" key="12">
    <source>
        <dbReference type="Proteomes" id="UP000326831"/>
    </source>
</evidence>
<gene>
    <name evidence="11" type="ORF">CP968_01095</name>
    <name evidence="10" type="ORF">GCM10010371_53050</name>
</gene>
<dbReference type="GO" id="GO:0005886">
    <property type="term" value="C:plasma membrane"/>
    <property type="evidence" value="ECO:0007669"/>
    <property type="project" value="UniProtKB-SubCell"/>
</dbReference>
<dbReference type="OrthoDB" id="9774600at2"/>
<feature type="transmembrane region" description="Helical" evidence="9">
    <location>
        <begin position="118"/>
        <end position="134"/>
    </location>
</feature>
<evidence type="ECO:0000256" key="9">
    <source>
        <dbReference type="SAM" id="Phobius"/>
    </source>
</evidence>
<dbReference type="EMBL" id="BMVX01000024">
    <property type="protein sequence ID" value="GGZ86483.1"/>
    <property type="molecule type" value="Genomic_DNA"/>
</dbReference>
<feature type="compositionally biased region" description="Basic and acidic residues" evidence="8">
    <location>
        <begin position="400"/>
        <end position="410"/>
    </location>
</feature>
<feature type="transmembrane region" description="Helical" evidence="9">
    <location>
        <begin position="197"/>
        <end position="219"/>
    </location>
</feature>
<feature type="transmembrane region" description="Helical" evidence="9">
    <location>
        <begin position="12"/>
        <end position="34"/>
    </location>
</feature>
<evidence type="ECO:0000256" key="6">
    <source>
        <dbReference type="ARBA" id="ARBA00023136"/>
    </source>
</evidence>
<organism evidence="11 12">
    <name type="scientific">Streptomyces subrutilus</name>
    <dbReference type="NCBI Taxonomy" id="36818"/>
    <lineage>
        <taxon>Bacteria</taxon>
        <taxon>Bacillati</taxon>
        <taxon>Actinomycetota</taxon>
        <taxon>Actinomycetes</taxon>
        <taxon>Kitasatosporales</taxon>
        <taxon>Streptomycetaceae</taxon>
        <taxon>Streptomyces</taxon>
    </lineage>
</organism>
<keyword evidence="2" id="KW-1003">Cell membrane</keyword>
<feature type="transmembrane region" description="Helical" evidence="9">
    <location>
        <begin position="73"/>
        <end position="106"/>
    </location>
</feature>
<sequence length="422" mass="45308">MKPQRNRPSARAVGYAFLVGGFGMFGLVSLVFAMGAEAVDLQVYRAGSEALLDGRELYDVPVWEDFAFTYPPFAALFFAPLTLVSAGTATVLVVLANTALMVFIVAQSCRSLGTMETRLFISVVIAVTGASFALESVHSTFIDGQINLLLVALVLADLTGRTDHPARGFGVGLAVALKLTPLIFVAYLIVTRKYRQAAVASACAGGTVIVSFLLTPTAAADYWIRGMFADLGRIFVDPASRHNQSLRGLLLKNGVPEDTALWLWLVIAAAVGVAALTLAAHTARRGEHVLAISLCGLCAAAVSPWSWGHHWVWLVPFGVFLTWVAAQPRRRTLWLPAAVLLASTLPVLLALADPMEDGAVPVLTDGPLAFVLANLYVLTFLTILVTTAVDLRGSRVRSVRGAERPRETGKPVRFRSAVNRRE</sequence>
<evidence type="ECO:0000256" key="8">
    <source>
        <dbReference type="SAM" id="MobiDB-lite"/>
    </source>
</evidence>
<dbReference type="AlphaFoldDB" id="A0A5P2UDT8"/>
<dbReference type="InterPro" id="IPR018584">
    <property type="entry name" value="GT87"/>
</dbReference>
<dbReference type="EMBL" id="CP023701">
    <property type="protein sequence ID" value="QEU77090.1"/>
    <property type="molecule type" value="Genomic_DNA"/>
</dbReference>